<dbReference type="Pfam" id="PF00102">
    <property type="entry name" value="Y_phosphatase"/>
    <property type="match status" value="1"/>
</dbReference>
<dbReference type="PROSITE" id="PS50056">
    <property type="entry name" value="TYR_PHOSPHATASE_2"/>
    <property type="match status" value="1"/>
</dbReference>
<accession>A0AAD5SN16</accession>
<dbReference type="InterPro" id="IPR003595">
    <property type="entry name" value="Tyr_Pase_cat"/>
</dbReference>
<feature type="domain" description="Tyrosine specific protein phosphatases" evidence="12">
    <location>
        <begin position="133"/>
        <end position="210"/>
    </location>
</feature>
<keyword evidence="5" id="KW-0904">Protein phosphatase</keyword>
<keyword evidence="14" id="KW-1185">Reference proteome</keyword>
<dbReference type="PROSITE" id="PS50054">
    <property type="entry name" value="TYR_PHOSPHATASE_DUAL"/>
    <property type="match status" value="1"/>
</dbReference>
<evidence type="ECO:0000256" key="7">
    <source>
        <dbReference type="ARBA" id="ARBA00023288"/>
    </source>
</evidence>
<feature type="region of interest" description="Disordered" evidence="10">
    <location>
        <begin position="1"/>
        <end position="59"/>
    </location>
</feature>
<dbReference type="InterPro" id="IPR050561">
    <property type="entry name" value="PTP"/>
</dbReference>
<name>A0AAD5SN16_9FUNG</name>
<keyword evidence="7" id="KW-0449">Lipoprotein</keyword>
<dbReference type="Proteomes" id="UP001212841">
    <property type="component" value="Unassembled WGS sequence"/>
</dbReference>
<evidence type="ECO:0000256" key="10">
    <source>
        <dbReference type="SAM" id="MobiDB-lite"/>
    </source>
</evidence>
<dbReference type="FunFam" id="3.90.190.10:FF:000086">
    <property type="entry name" value="Protein tyrosine phosphatase-like protein"/>
    <property type="match status" value="1"/>
</dbReference>
<dbReference type="GO" id="GO:0004725">
    <property type="term" value="F:protein tyrosine phosphatase activity"/>
    <property type="evidence" value="ECO:0007669"/>
    <property type="project" value="UniProtKB-EC"/>
</dbReference>
<dbReference type="InterPro" id="IPR029021">
    <property type="entry name" value="Prot-tyrosine_phosphatase-like"/>
</dbReference>
<dbReference type="Gene3D" id="3.90.190.10">
    <property type="entry name" value="Protein tyrosine phosphatase superfamily"/>
    <property type="match status" value="1"/>
</dbReference>
<evidence type="ECO:0000256" key="1">
    <source>
        <dbReference type="ARBA" id="ARBA00009580"/>
    </source>
</evidence>
<dbReference type="SUPFAM" id="SSF52799">
    <property type="entry name" value="(Phosphotyrosine protein) phosphatases II"/>
    <property type="match status" value="1"/>
</dbReference>
<dbReference type="PANTHER" id="PTHR23339">
    <property type="entry name" value="TYROSINE SPECIFIC PROTEIN PHOSPHATASE AND DUAL SPECIFICITY PROTEIN PHOSPHATASE"/>
    <property type="match status" value="1"/>
</dbReference>
<keyword evidence="8" id="KW-0636">Prenylation</keyword>
<evidence type="ECO:0000259" key="11">
    <source>
        <dbReference type="PROSITE" id="PS50054"/>
    </source>
</evidence>
<evidence type="ECO:0000256" key="9">
    <source>
        <dbReference type="ARBA" id="ARBA00051722"/>
    </source>
</evidence>
<comment type="catalytic activity">
    <reaction evidence="9">
        <text>O-phospho-L-tyrosyl-[protein] + H2O = L-tyrosyl-[protein] + phosphate</text>
        <dbReference type="Rhea" id="RHEA:10684"/>
        <dbReference type="Rhea" id="RHEA-COMP:10136"/>
        <dbReference type="Rhea" id="RHEA-COMP:20101"/>
        <dbReference type="ChEBI" id="CHEBI:15377"/>
        <dbReference type="ChEBI" id="CHEBI:43474"/>
        <dbReference type="ChEBI" id="CHEBI:46858"/>
        <dbReference type="ChEBI" id="CHEBI:61978"/>
        <dbReference type="EC" id="3.1.3.48"/>
    </reaction>
</comment>
<dbReference type="AlphaFoldDB" id="A0AAD5SN16"/>
<sequence length="226" mass="24540">MSGGTTATVAVARPVSATPSNESATPPIHSAAAKLQVPGGGVKMQRQSSAPRDPKLPNMPNLVEYKNMRFLIFDAPSDRNIDLYIKEMEKHGVTDVVRVCEPTYDKQILENKGIHVHDWPFTDGDPPPSNIVGEWLHLVESRFGSFSKDGKGAVKDAGNKAIGVHCVAGLGRAPILVAMALIEGGMQPLDSVIHVRNARRGAINAKQLKFVENYKRRAKDKACIIQ</sequence>
<dbReference type="SMART" id="SM00404">
    <property type="entry name" value="PTPc_motif"/>
    <property type="match status" value="1"/>
</dbReference>
<gene>
    <name evidence="13" type="primary">PTP4A1_1</name>
    <name evidence="13" type="ORF">HK097_002016</name>
</gene>
<dbReference type="EC" id="3.1.3.48" evidence="2"/>
<dbReference type="EMBL" id="JADGJD010000142">
    <property type="protein sequence ID" value="KAJ3054352.1"/>
    <property type="molecule type" value="Genomic_DNA"/>
</dbReference>
<evidence type="ECO:0000256" key="2">
    <source>
        <dbReference type="ARBA" id="ARBA00013064"/>
    </source>
</evidence>
<evidence type="ECO:0000313" key="14">
    <source>
        <dbReference type="Proteomes" id="UP001212841"/>
    </source>
</evidence>
<reference evidence="13" key="1">
    <citation type="submission" date="2020-05" db="EMBL/GenBank/DDBJ databases">
        <title>Phylogenomic resolution of chytrid fungi.</title>
        <authorList>
            <person name="Stajich J.E."/>
            <person name="Amses K."/>
            <person name="Simmons R."/>
            <person name="Seto K."/>
            <person name="Myers J."/>
            <person name="Bonds A."/>
            <person name="Quandt C.A."/>
            <person name="Barry K."/>
            <person name="Liu P."/>
            <person name="Grigoriev I."/>
            <person name="Longcore J.E."/>
            <person name="James T.Y."/>
        </authorList>
    </citation>
    <scope>NUCLEOTIDE SEQUENCE</scope>
    <source>
        <strain evidence="13">JEL0318</strain>
    </source>
</reference>
<dbReference type="InterPro" id="IPR000387">
    <property type="entry name" value="Tyr_Pase_dom"/>
</dbReference>
<evidence type="ECO:0000256" key="6">
    <source>
        <dbReference type="ARBA" id="ARBA00023157"/>
    </source>
</evidence>
<dbReference type="InterPro" id="IPR000242">
    <property type="entry name" value="PTP_cat"/>
</dbReference>
<dbReference type="CDD" id="cd14500">
    <property type="entry name" value="PTP-IVa"/>
    <property type="match status" value="1"/>
</dbReference>
<organism evidence="13 14">
    <name type="scientific">Rhizophlyctis rosea</name>
    <dbReference type="NCBI Taxonomy" id="64517"/>
    <lineage>
        <taxon>Eukaryota</taxon>
        <taxon>Fungi</taxon>
        <taxon>Fungi incertae sedis</taxon>
        <taxon>Chytridiomycota</taxon>
        <taxon>Chytridiomycota incertae sedis</taxon>
        <taxon>Chytridiomycetes</taxon>
        <taxon>Rhizophlyctidales</taxon>
        <taxon>Rhizophlyctidaceae</taxon>
        <taxon>Rhizophlyctis</taxon>
    </lineage>
</organism>
<evidence type="ECO:0000313" key="13">
    <source>
        <dbReference type="EMBL" id="KAJ3054352.1"/>
    </source>
</evidence>
<keyword evidence="4" id="KW-0378">Hydrolase</keyword>
<keyword evidence="3" id="KW-0488">Methylation</keyword>
<dbReference type="GO" id="GO:0005737">
    <property type="term" value="C:cytoplasm"/>
    <property type="evidence" value="ECO:0007669"/>
    <property type="project" value="UniProtKB-ARBA"/>
</dbReference>
<comment type="similarity">
    <text evidence="1">Belongs to the protein-tyrosine phosphatase family.</text>
</comment>
<feature type="domain" description="Tyrosine-protein phosphatase" evidence="11">
    <location>
        <begin position="61"/>
        <end position="223"/>
    </location>
</feature>
<evidence type="ECO:0000256" key="8">
    <source>
        <dbReference type="ARBA" id="ARBA00023289"/>
    </source>
</evidence>
<evidence type="ECO:0000256" key="5">
    <source>
        <dbReference type="ARBA" id="ARBA00022912"/>
    </source>
</evidence>
<dbReference type="InterPro" id="IPR020422">
    <property type="entry name" value="TYR_PHOSPHATASE_DUAL_dom"/>
</dbReference>
<evidence type="ECO:0000256" key="3">
    <source>
        <dbReference type="ARBA" id="ARBA00022481"/>
    </source>
</evidence>
<keyword evidence="6" id="KW-1015">Disulfide bond</keyword>
<protein>
    <recommendedName>
        <fullName evidence="2">protein-tyrosine-phosphatase</fullName>
        <ecNumber evidence="2">3.1.3.48</ecNumber>
    </recommendedName>
</protein>
<evidence type="ECO:0000256" key="4">
    <source>
        <dbReference type="ARBA" id="ARBA00022801"/>
    </source>
</evidence>
<evidence type="ECO:0000259" key="12">
    <source>
        <dbReference type="PROSITE" id="PS50056"/>
    </source>
</evidence>
<proteinExistence type="inferred from homology"/>
<comment type="caution">
    <text evidence="13">The sequence shown here is derived from an EMBL/GenBank/DDBJ whole genome shotgun (WGS) entry which is preliminary data.</text>
</comment>